<dbReference type="Gene3D" id="3.20.20.105">
    <property type="entry name" value="Queuine tRNA-ribosyltransferase-like"/>
    <property type="match status" value="1"/>
</dbReference>
<comment type="function">
    <text evidence="4">Catalyzes the base-exchange of a guanine (G) residue with the queuine precursor 7-aminomethyl-7-deazaguanine (PreQ1) at position 34 (anticodon wobble position) in tRNAs with GU(N) anticodons (tRNA-Asp, -Asn, -His and -Tyr). Catalysis occurs through a double-displacement mechanism. The nucleophile active site attacks the C1' of nucleotide 34 to detach the guanine base from the RNA, forming a covalent enzyme-RNA intermediate. The proton acceptor active site deprotonates the incoming PreQ1, allowing a nucleophilic attack on the C1' of the ribose to form the product. After dissociation, two additional enzymatic reactions on the tRNA convert PreQ1 to queuine (Q), resulting in the hypermodified nucleoside queuosine (7-(((4,5-cis-dihydroxy-2-cyclopenten-1-yl)amino)methyl)-7-deazaguanosine).</text>
</comment>
<dbReference type="InterPro" id="IPR050076">
    <property type="entry name" value="ArchSynthase1/Queuine_TRR"/>
</dbReference>
<feature type="domain" description="tRNA-guanine(15) transglycosylase-like" evidence="5">
    <location>
        <begin position="11"/>
        <end position="371"/>
    </location>
</feature>
<comment type="pathway">
    <text evidence="4">tRNA modification; tRNA-queuosine biosynthesis.</text>
</comment>
<comment type="cofactor">
    <cofactor evidence="4">
        <name>Zn(2+)</name>
        <dbReference type="ChEBI" id="CHEBI:29105"/>
    </cofactor>
    <text evidence="4">Binds 1 zinc ion per subunit.</text>
</comment>
<evidence type="ECO:0000256" key="4">
    <source>
        <dbReference type="HAMAP-Rule" id="MF_00168"/>
    </source>
</evidence>
<keyword evidence="4" id="KW-0479">Metal-binding</keyword>
<feature type="binding site" evidence="4">
    <location>
        <position position="307"/>
    </location>
    <ligand>
        <name>Zn(2+)</name>
        <dbReference type="ChEBI" id="CHEBI:29105"/>
    </ligand>
</feature>
<feature type="binding site" evidence="4">
    <location>
        <position position="194"/>
    </location>
    <ligand>
        <name>substrate</name>
    </ligand>
</feature>
<reference evidence="6 7" key="1">
    <citation type="journal article" date="2018" name="bioRxiv">
        <title>Evidence of independent acquisition and adaption of ultra-small bacteria to human hosts across the highly diverse yet reduced genomes of the phylum Saccharibacteria.</title>
        <authorList>
            <person name="McLean J.S."/>
            <person name="Bor B."/>
            <person name="To T.T."/>
            <person name="Liu Q."/>
            <person name="Kearns K.A."/>
            <person name="Solden L.M."/>
            <person name="Wrighton K.C."/>
            <person name="He X."/>
            <person name="Shi W."/>
        </authorList>
    </citation>
    <scope>NUCLEOTIDE SEQUENCE [LARGE SCALE GENOMIC DNA]</scope>
    <source>
        <strain evidence="6 7">TM7_G3_2_Rum_HOT_351B</strain>
    </source>
</reference>
<comment type="caution">
    <text evidence="4">Lacks conserved residue(s) required for the propagation of feature annotation.</text>
</comment>
<dbReference type="EC" id="2.4.2.29" evidence="4"/>
<feature type="active site" description="Proton acceptor" evidence="4">
    <location>
        <position position="90"/>
    </location>
</feature>
<evidence type="ECO:0000259" key="5">
    <source>
        <dbReference type="Pfam" id="PF01702"/>
    </source>
</evidence>
<dbReference type="PANTHER" id="PTHR46499:SF1">
    <property type="entry name" value="QUEUINE TRNA-RIBOSYLTRANSFERASE"/>
    <property type="match status" value="1"/>
</dbReference>
<reference evidence="6 7" key="2">
    <citation type="journal article" date="2020" name="Cell Rep.">
        <title>Acquisition and Adaptation of Ultra-small Parasitic Reduced Genome Bacteria to Mammalian Hosts.</title>
        <authorList>
            <person name="McLean J.S."/>
            <person name="Bor B."/>
            <person name="Kerns K.A."/>
            <person name="Liu Q."/>
            <person name="To T.T."/>
            <person name="Solden L."/>
            <person name="Hendrickson E.L."/>
            <person name="Wrighton K."/>
            <person name="Shi W."/>
            <person name="He X."/>
        </authorList>
    </citation>
    <scope>NUCLEOTIDE SEQUENCE [LARGE SCALE GENOMIC DNA]</scope>
    <source>
        <strain evidence="6 7">TM7_G3_2_Rum_HOT_351B</strain>
    </source>
</reference>
<keyword evidence="4" id="KW-0862">Zinc</keyword>
<feature type="binding site" evidence="4">
    <location>
        <begin position="90"/>
        <end position="94"/>
    </location>
    <ligand>
        <name>substrate</name>
    </ligand>
</feature>
<organism evidence="6 7">
    <name type="scientific">Candidatus Nanosyncoccus alces</name>
    <dbReference type="NCBI Taxonomy" id="2171997"/>
    <lineage>
        <taxon>Bacteria</taxon>
        <taxon>Candidatus Saccharimonadota</taxon>
        <taxon>Candidatus Nanosyncoccalia</taxon>
        <taxon>Candidatus Nanosyncoccales</taxon>
        <taxon>Candidatus Nanosyncoccaceae</taxon>
        <taxon>Candidatus Nanosyncoccus</taxon>
    </lineage>
</organism>
<dbReference type="RefSeq" id="WP_129735252.1">
    <property type="nucleotide sequence ID" value="NZ_PRLM01000006.1"/>
</dbReference>
<feature type="binding site" evidence="4">
    <location>
        <position position="338"/>
    </location>
    <ligand>
        <name>Zn(2+)</name>
        <dbReference type="ChEBI" id="CHEBI:29105"/>
    </ligand>
</feature>
<comment type="caution">
    <text evidence="6">The sequence shown here is derived from an EMBL/GenBank/DDBJ whole genome shotgun (WGS) entry which is preliminary data.</text>
</comment>
<keyword evidence="7" id="KW-1185">Reference proteome</keyword>
<feature type="binding site" evidence="4">
    <location>
        <position position="309"/>
    </location>
    <ligand>
        <name>Zn(2+)</name>
        <dbReference type="ChEBI" id="CHEBI:29105"/>
    </ligand>
</feature>
<dbReference type="PANTHER" id="PTHR46499">
    <property type="entry name" value="QUEUINE TRNA-RIBOSYLTRANSFERASE"/>
    <property type="match status" value="1"/>
</dbReference>
<dbReference type="EMBL" id="PRLM01000006">
    <property type="protein sequence ID" value="RYC74455.1"/>
    <property type="molecule type" value="Genomic_DNA"/>
</dbReference>
<dbReference type="Pfam" id="PF01702">
    <property type="entry name" value="TGT"/>
    <property type="match status" value="1"/>
</dbReference>
<dbReference type="NCBIfam" id="TIGR00430">
    <property type="entry name" value="Q_tRNA_tgt"/>
    <property type="match status" value="1"/>
</dbReference>
<evidence type="ECO:0000256" key="1">
    <source>
        <dbReference type="ARBA" id="ARBA00022676"/>
    </source>
</evidence>
<evidence type="ECO:0000313" key="7">
    <source>
        <dbReference type="Proteomes" id="UP001191019"/>
    </source>
</evidence>
<dbReference type="InterPro" id="IPR004803">
    <property type="entry name" value="TGT"/>
</dbReference>
<feature type="binding site" evidence="4">
    <location>
        <position position="143"/>
    </location>
    <ligand>
        <name>substrate</name>
    </ligand>
</feature>
<keyword evidence="4" id="KW-0671">Queuosine biosynthesis</keyword>
<evidence type="ECO:0000256" key="3">
    <source>
        <dbReference type="ARBA" id="ARBA00022694"/>
    </source>
</evidence>
<comment type="subunit">
    <text evidence="4">Homodimer. Within each dimer, one monomer is responsible for RNA recognition and catalysis, while the other monomer binds to the replacement base PreQ1.</text>
</comment>
<dbReference type="InterPro" id="IPR036511">
    <property type="entry name" value="TGT-like_sf"/>
</dbReference>
<proteinExistence type="inferred from homology"/>
<name>A0ABY0FNJ9_9BACT</name>
<dbReference type="HAMAP" id="MF_00168">
    <property type="entry name" value="Q_tRNA_Tgt"/>
    <property type="match status" value="1"/>
</dbReference>
<keyword evidence="1 4" id="KW-0328">Glycosyltransferase</keyword>
<dbReference type="SUPFAM" id="SSF51713">
    <property type="entry name" value="tRNA-guanine transglycosylase"/>
    <property type="match status" value="1"/>
</dbReference>
<accession>A0ABY0FNJ9</accession>
<dbReference type="NCBIfam" id="TIGR00449">
    <property type="entry name" value="tgt_general"/>
    <property type="match status" value="1"/>
</dbReference>
<dbReference type="GO" id="GO:0016757">
    <property type="term" value="F:glycosyltransferase activity"/>
    <property type="evidence" value="ECO:0007669"/>
    <property type="project" value="UniProtKB-KW"/>
</dbReference>
<keyword evidence="2 4" id="KW-0808">Transferase</keyword>
<feature type="active site" description="Nucleophile" evidence="4">
    <location>
        <position position="269"/>
    </location>
</feature>
<sequence>MLKFDIEKRDGLARAGIIHTPHGEIYTPAFVGAATRATVKALTMQEMRDLGSQAILANTYHLILRPGTDLIKEAGGLAKFSSWHGPTFTDSGGFQIFSLPNVKISENGVKFKSHIDGANFEITPESSMQAQWAIGSDIHMAFDHLAKSESRQDMEKAMHRTHAWLDRCAAENEKLAAMAHKNNEPEQYLYAVVQGGIFNDLRAESAKYCASKNPDGFGIGGVFTADGMAEMLQTVNSILPENKPRHLLGMGQEPIDLFDGAENGCDTFDCVGPTRMARNGSLYTLDGRINIKNSKYKHDFAPLMSGCDCECCKNYTRAYLHHLFKTDEITAKILASIHNEHFVVHTVDQIRESILDGTFKDYKAQFLSRYYSK</sequence>
<keyword evidence="3 4" id="KW-0819">tRNA processing</keyword>
<comment type="similarity">
    <text evidence="4">Belongs to the queuine tRNA-ribosyltransferase family.</text>
</comment>
<evidence type="ECO:0000313" key="6">
    <source>
        <dbReference type="EMBL" id="RYC74455.1"/>
    </source>
</evidence>
<protein>
    <recommendedName>
        <fullName evidence="4">Queuine tRNA-ribosyltransferase</fullName>
        <ecNumber evidence="4">2.4.2.29</ecNumber>
    </recommendedName>
    <alternativeName>
        <fullName evidence="4">Guanine insertion enzyme</fullName>
    </alternativeName>
    <alternativeName>
        <fullName evidence="4">tRNA-guanine transglycosylase</fullName>
    </alternativeName>
</protein>
<gene>
    <name evidence="4 6" type="primary">tgt</name>
    <name evidence="6" type="ORF">G3RUM_00610</name>
</gene>
<dbReference type="Proteomes" id="UP001191019">
    <property type="component" value="Unassembled WGS sequence"/>
</dbReference>
<feature type="binding site" evidence="4">
    <location>
        <position position="221"/>
    </location>
    <ligand>
        <name>substrate</name>
    </ligand>
</feature>
<evidence type="ECO:0000256" key="2">
    <source>
        <dbReference type="ARBA" id="ARBA00022679"/>
    </source>
</evidence>
<comment type="catalytic activity">
    <reaction evidence="4">
        <text>7-aminomethyl-7-carbaguanine + guanosine(34) in tRNA = 7-aminomethyl-7-carbaguanosine(34) in tRNA + guanine</text>
        <dbReference type="Rhea" id="RHEA:24104"/>
        <dbReference type="Rhea" id="RHEA-COMP:10341"/>
        <dbReference type="Rhea" id="RHEA-COMP:10342"/>
        <dbReference type="ChEBI" id="CHEBI:16235"/>
        <dbReference type="ChEBI" id="CHEBI:58703"/>
        <dbReference type="ChEBI" id="CHEBI:74269"/>
        <dbReference type="ChEBI" id="CHEBI:82833"/>
        <dbReference type="EC" id="2.4.2.29"/>
    </reaction>
</comment>
<feature type="binding site" evidence="4">
    <location>
        <position position="312"/>
    </location>
    <ligand>
        <name>Zn(2+)</name>
        <dbReference type="ChEBI" id="CHEBI:29105"/>
    </ligand>
</feature>
<dbReference type="InterPro" id="IPR002616">
    <property type="entry name" value="tRNA_ribo_trans-like"/>
</dbReference>
<feature type="region of interest" description="RNA binding; important for wobble base 34 recognition" evidence="4">
    <location>
        <begin position="274"/>
        <end position="278"/>
    </location>
</feature>